<protein>
    <submittedName>
        <fullName evidence="3">Uncharacterized protein</fullName>
    </submittedName>
</protein>
<sequence length="678" mass="79069">MVLSTIDEVTSDKLPKLQIQTRFTPKSTRPSNNAYNMPYSTRNIANATEPLSTTSIVFSMKPHELKDMSHPKKIFFNPESRDDTNAILSSSRQRDDTSEGGFSDIFRRWEDGSVVSHGSYKSHRSSGSGGAKYRIKGGEGPLDNMSDVSSVTNNKRHSRSVTSKAEKSVVRKEDMRTLASAAHNRSSGASSNHRRSQTESALPRMDDWMNSKLDKYEKFKNGQVKKIELTPPKEVIKIETNEKIGLLPLTNQNRMQDKQRDNESQSTAEPRLDSIKSKLAQEDINLELKMQHLQVLGEKETLQNELEAKSHEIASLQHRLQDLEKWYQSRLEELGSNHRKAEKRHHHQMEELRNDWERSERVWMEEKEEMQKEIYSLKEEVREARLESMELEKESGMMEATQEENRRLGDEVRGYKLEIERLNKENIGVKVARESLERDVAYHRSEKERLESMHQSRLSELTEERRREKESHQAMVTSLMKEKERALLETAETKMRIQSMTHEMKELHQKETDRAFHEANEWKHATIAKLKDEHEAEMERAYRATQELDERYRDMQRQMQSVQRELEAEMTRNAAMNKDKNAMADILDNSVSKMEHMQRQILDLEKQNVDLMMANGELEAENSRVKLLAREKSSLEGAVDEYHGQMAELRRKNQELESETMSLKQELIDVLEVASHYQ</sequence>
<evidence type="ECO:0000256" key="2">
    <source>
        <dbReference type="SAM" id="MobiDB-lite"/>
    </source>
</evidence>
<feature type="region of interest" description="Disordered" evidence="2">
    <location>
        <begin position="75"/>
        <end position="103"/>
    </location>
</feature>
<name>A0ABD3NUZ0_9STRA</name>
<evidence type="ECO:0000313" key="4">
    <source>
        <dbReference type="Proteomes" id="UP001530400"/>
    </source>
</evidence>
<proteinExistence type="predicted"/>
<dbReference type="EMBL" id="JALLPJ020000948">
    <property type="protein sequence ID" value="KAL3779216.1"/>
    <property type="molecule type" value="Genomic_DNA"/>
</dbReference>
<evidence type="ECO:0000313" key="3">
    <source>
        <dbReference type="EMBL" id="KAL3779216.1"/>
    </source>
</evidence>
<dbReference type="Proteomes" id="UP001530400">
    <property type="component" value="Unassembled WGS sequence"/>
</dbReference>
<feature type="region of interest" description="Disordered" evidence="2">
    <location>
        <begin position="116"/>
        <end position="203"/>
    </location>
</feature>
<feature type="coiled-coil region" evidence="1">
    <location>
        <begin position="527"/>
        <end position="666"/>
    </location>
</feature>
<reference evidence="3 4" key="1">
    <citation type="submission" date="2024-10" db="EMBL/GenBank/DDBJ databases">
        <title>Updated reference genomes for cyclostephanoid diatoms.</title>
        <authorList>
            <person name="Roberts W.R."/>
            <person name="Alverson A.J."/>
        </authorList>
    </citation>
    <scope>NUCLEOTIDE SEQUENCE [LARGE SCALE GENOMIC DNA]</scope>
    <source>
        <strain evidence="3 4">AJA010-31</strain>
    </source>
</reference>
<keyword evidence="1" id="KW-0175">Coiled coil</keyword>
<feature type="compositionally biased region" description="Basic and acidic residues" evidence="2">
    <location>
        <begin position="164"/>
        <end position="176"/>
    </location>
</feature>
<feature type="region of interest" description="Disordered" evidence="2">
    <location>
        <begin position="247"/>
        <end position="273"/>
    </location>
</feature>
<organism evidence="3 4">
    <name type="scientific">Cyclotella atomus</name>
    <dbReference type="NCBI Taxonomy" id="382360"/>
    <lineage>
        <taxon>Eukaryota</taxon>
        <taxon>Sar</taxon>
        <taxon>Stramenopiles</taxon>
        <taxon>Ochrophyta</taxon>
        <taxon>Bacillariophyta</taxon>
        <taxon>Coscinodiscophyceae</taxon>
        <taxon>Thalassiosirophycidae</taxon>
        <taxon>Stephanodiscales</taxon>
        <taxon>Stephanodiscaceae</taxon>
        <taxon>Cyclotella</taxon>
    </lineage>
</organism>
<feature type="compositionally biased region" description="Basic and acidic residues" evidence="2">
    <location>
        <begin position="460"/>
        <end position="471"/>
    </location>
</feature>
<accession>A0ABD3NUZ0</accession>
<keyword evidence="4" id="KW-1185">Reference proteome</keyword>
<dbReference type="AlphaFoldDB" id="A0ABD3NUZ0"/>
<feature type="region of interest" description="Disordered" evidence="2">
    <location>
        <begin position="447"/>
        <end position="471"/>
    </location>
</feature>
<evidence type="ECO:0000256" key="1">
    <source>
        <dbReference type="SAM" id="Coils"/>
    </source>
</evidence>
<comment type="caution">
    <text evidence="3">The sequence shown here is derived from an EMBL/GenBank/DDBJ whole genome shotgun (WGS) entry which is preliminary data.</text>
</comment>
<gene>
    <name evidence="3" type="ORF">ACHAWO_012860</name>
</gene>